<dbReference type="CDD" id="cd18722">
    <property type="entry name" value="PIN_NicB-like"/>
    <property type="match status" value="1"/>
</dbReference>
<protein>
    <recommendedName>
        <fullName evidence="1">NYN domain-containing protein</fullName>
    </recommendedName>
</protein>
<gene>
    <name evidence="2" type="ORF">NUM_60570</name>
</gene>
<dbReference type="Pfam" id="PF01936">
    <property type="entry name" value="NYN"/>
    <property type="match status" value="1"/>
</dbReference>
<accession>A0A8J4EPG9</accession>
<dbReference type="AlphaFoldDB" id="A0A8J4EPG9"/>
<evidence type="ECO:0000313" key="2">
    <source>
        <dbReference type="EMBL" id="GIL30803.1"/>
    </source>
</evidence>
<keyword evidence="3" id="KW-1185">Reference proteome</keyword>
<comment type="caution">
    <text evidence="2">The sequence shown here is derived from an EMBL/GenBank/DDBJ whole genome shotgun (WGS) entry which is preliminary data.</text>
</comment>
<dbReference type="InterPro" id="IPR021139">
    <property type="entry name" value="NYN"/>
</dbReference>
<dbReference type="GO" id="GO:0004540">
    <property type="term" value="F:RNA nuclease activity"/>
    <property type="evidence" value="ECO:0007669"/>
    <property type="project" value="InterPro"/>
</dbReference>
<dbReference type="Proteomes" id="UP000614996">
    <property type="component" value="Unassembled WGS sequence"/>
</dbReference>
<organism evidence="2 3">
    <name type="scientific">Actinocatenispora comari</name>
    <dbReference type="NCBI Taxonomy" id="2807577"/>
    <lineage>
        <taxon>Bacteria</taxon>
        <taxon>Bacillati</taxon>
        <taxon>Actinomycetota</taxon>
        <taxon>Actinomycetes</taxon>
        <taxon>Micromonosporales</taxon>
        <taxon>Micromonosporaceae</taxon>
        <taxon>Actinocatenispora</taxon>
    </lineage>
</organism>
<name>A0A8J4EPG9_9ACTN</name>
<sequence length="208" mass="23266">MATVTAYIDGFNLYHGLRARYQHRYLWLDLPALVRRLRPRDSITAVRYFTAMVRDDPPAEARQRAYLAALEAHNGADVQIVRGRYQSKNQRCRSCGATWTSYEEKETDVNIAVSLVADAAQAVSDMALIISADSDLCPAIRTARTVATNLGNHLGVIAAFPPRRQSHELRTLASTFTLAQADIRNSLLPAVVTDPKTGQTYHRPSKWR</sequence>
<feature type="domain" description="NYN" evidence="1">
    <location>
        <begin position="7"/>
        <end position="176"/>
    </location>
</feature>
<evidence type="ECO:0000259" key="1">
    <source>
        <dbReference type="Pfam" id="PF01936"/>
    </source>
</evidence>
<dbReference type="Gene3D" id="3.40.50.1010">
    <property type="entry name" value="5'-nuclease"/>
    <property type="match status" value="1"/>
</dbReference>
<dbReference type="RefSeq" id="WP_207128392.1">
    <property type="nucleotide sequence ID" value="NZ_BOPO01000127.1"/>
</dbReference>
<dbReference type="EMBL" id="BOPO01000127">
    <property type="protein sequence ID" value="GIL30803.1"/>
    <property type="molecule type" value="Genomic_DNA"/>
</dbReference>
<evidence type="ECO:0000313" key="3">
    <source>
        <dbReference type="Proteomes" id="UP000614996"/>
    </source>
</evidence>
<proteinExistence type="predicted"/>
<reference evidence="3" key="1">
    <citation type="journal article" date="2021" name="Int. J. Syst. Evol. Microbiol.">
        <title>Actinocatenispora comari sp. nov., an endophytic actinomycete isolated from aerial parts of Comarum salesowianum.</title>
        <authorList>
            <person name="Oyunbileg N."/>
            <person name="Iizaka Y."/>
            <person name="Hamada M."/>
            <person name="Davaapurev B.O."/>
            <person name="Fukumoto A."/>
            <person name="Tsetseg B."/>
            <person name="Kato F."/>
            <person name="Tamura T."/>
            <person name="Batkhuu J."/>
            <person name="Anzai Y."/>
        </authorList>
    </citation>
    <scope>NUCLEOTIDE SEQUENCE [LARGE SCALE GENOMIC DNA]</scope>
    <source>
        <strain evidence="3">NUM-2625</strain>
    </source>
</reference>